<dbReference type="AlphaFoldDB" id="Q7NI79"/>
<dbReference type="GO" id="GO:0003677">
    <property type="term" value="F:DNA binding"/>
    <property type="evidence" value="ECO:0007669"/>
    <property type="project" value="InterPro"/>
</dbReference>
<proteinExistence type="predicted"/>
<dbReference type="HOGENOM" id="CLU_1956485_0_0_3"/>
<dbReference type="InterPro" id="IPR010093">
    <property type="entry name" value="SinI_DNA-bd"/>
</dbReference>
<dbReference type="NCBIfam" id="TIGR01764">
    <property type="entry name" value="excise"/>
    <property type="match status" value="1"/>
</dbReference>
<name>Q7NI79_GLOVI</name>
<dbReference type="eggNOG" id="ENOG5033GIK">
    <property type="taxonomic scope" value="Bacteria"/>
</dbReference>
<dbReference type="OrthoDB" id="484907at2"/>
<accession>Q7NI79</accession>
<feature type="domain" description="Helix-turn-helix" evidence="1">
    <location>
        <begin position="77"/>
        <end position="125"/>
    </location>
</feature>
<evidence type="ECO:0000313" key="2">
    <source>
        <dbReference type="EMBL" id="BAC90245.1"/>
    </source>
</evidence>
<dbReference type="EMBL" id="BA000045">
    <property type="protein sequence ID" value="BAC90245.1"/>
    <property type="molecule type" value="Genomic_DNA"/>
</dbReference>
<reference evidence="2 3" key="1">
    <citation type="journal article" date="2003" name="DNA Res.">
        <title>Complete genome structure of Gloeobacter violaceus PCC 7421, a cyanobacterium that lacks thylakoids.</title>
        <authorList>
            <person name="Nakamura Y."/>
            <person name="Kaneko T."/>
            <person name="Sato S."/>
            <person name="Mimuro M."/>
            <person name="Miyashita H."/>
            <person name="Tsuchiya T."/>
            <person name="Sasamoto S."/>
            <person name="Watanabe A."/>
            <person name="Kawashima K."/>
            <person name="Kishida Y."/>
            <person name="Kiyokawa C."/>
            <person name="Kohara M."/>
            <person name="Matsumoto M."/>
            <person name="Matsuno A."/>
            <person name="Nakazaki N."/>
            <person name="Shimpo S."/>
            <person name="Takeuchi C."/>
            <person name="Yamada M."/>
            <person name="Tabata S."/>
        </authorList>
    </citation>
    <scope>NUCLEOTIDE SEQUENCE [LARGE SCALE GENOMIC DNA]</scope>
    <source>
        <strain evidence="3">ATCC 29082 / PCC 7421</strain>
    </source>
</reference>
<gene>
    <name evidence="2" type="ordered locus">gll2304</name>
</gene>
<dbReference type="Pfam" id="PF12728">
    <property type="entry name" value="HTH_17"/>
    <property type="match status" value="1"/>
</dbReference>
<keyword evidence="3" id="KW-1185">Reference proteome</keyword>
<protein>
    <submittedName>
        <fullName evidence="2">Gll2304 protein</fullName>
    </submittedName>
</protein>
<dbReference type="InParanoid" id="Q7NI79"/>
<dbReference type="KEGG" id="gvi:gll2304"/>
<sequence length="128" mass="13385">MATYDPKELAGFRSTLGTSLTKSATVSPTAAPTGSDTALAPLASPGEALVGLVGLLDQLGYRRKTERPAAALGEKILLTLGEAQALTGLSRDQLKRAIAAGELRAGKIGRAWRVRRSDLADYIAKLPL</sequence>
<evidence type="ECO:0000259" key="1">
    <source>
        <dbReference type="Pfam" id="PF12728"/>
    </source>
</evidence>
<dbReference type="RefSeq" id="WP_011142301.1">
    <property type="nucleotide sequence ID" value="NC_005125.1"/>
</dbReference>
<organism evidence="2 3">
    <name type="scientific">Gloeobacter violaceus (strain ATCC 29082 / PCC 7421)</name>
    <dbReference type="NCBI Taxonomy" id="251221"/>
    <lineage>
        <taxon>Bacteria</taxon>
        <taxon>Bacillati</taxon>
        <taxon>Cyanobacteriota</taxon>
        <taxon>Cyanophyceae</taxon>
        <taxon>Gloeobacterales</taxon>
        <taxon>Gloeobacteraceae</taxon>
        <taxon>Gloeobacter</taxon>
    </lineage>
</organism>
<reference evidence="2 3" key="2">
    <citation type="journal article" date="2003" name="DNA Res.">
        <title>Complete genome structure of Gloeobacter violaceus PCC 7421, a cyanobacterium that lacks thylakoids (supplement).</title>
        <authorList>
            <person name="Nakamura Y."/>
            <person name="Kaneko T."/>
            <person name="Sato S."/>
            <person name="Mimuro M."/>
            <person name="Miyashita H."/>
            <person name="Tsuchiya T."/>
            <person name="Sasamoto S."/>
            <person name="Watanabe A."/>
            <person name="Kawashima K."/>
            <person name="Kishida Y."/>
            <person name="Kiyokawa C."/>
            <person name="Kohara M."/>
            <person name="Matsumoto M."/>
            <person name="Matsuno A."/>
            <person name="Nakazaki N."/>
            <person name="Shimpo S."/>
            <person name="Takeuchi C."/>
            <person name="Yamada M."/>
            <person name="Tabata S."/>
        </authorList>
    </citation>
    <scope>NUCLEOTIDE SEQUENCE [LARGE SCALE GENOMIC DNA]</scope>
    <source>
        <strain evidence="3">ATCC 29082 / PCC 7421</strain>
    </source>
</reference>
<dbReference type="InterPro" id="IPR041657">
    <property type="entry name" value="HTH_17"/>
</dbReference>
<dbReference type="EnsemblBacteria" id="BAC90245">
    <property type="protein sequence ID" value="BAC90245"/>
    <property type="gene ID" value="BAC90245"/>
</dbReference>
<dbReference type="Proteomes" id="UP000000557">
    <property type="component" value="Chromosome"/>
</dbReference>
<evidence type="ECO:0000313" key="3">
    <source>
        <dbReference type="Proteomes" id="UP000000557"/>
    </source>
</evidence>